<feature type="domain" description="Phospholipase/carboxylesterase/thioesterase" evidence="11">
    <location>
        <begin position="12"/>
        <end position="222"/>
    </location>
</feature>
<comment type="catalytic activity">
    <reaction evidence="10">
        <text>1-hexadecanoyl-sn-glycero-3-phosphocholine + H2O = sn-glycerol 3-phosphocholine + hexadecanoate + H(+)</text>
        <dbReference type="Rhea" id="RHEA:40435"/>
        <dbReference type="ChEBI" id="CHEBI:7896"/>
        <dbReference type="ChEBI" id="CHEBI:15377"/>
        <dbReference type="ChEBI" id="CHEBI:15378"/>
        <dbReference type="ChEBI" id="CHEBI:16870"/>
        <dbReference type="ChEBI" id="CHEBI:72998"/>
    </reaction>
    <physiologicalReaction direction="left-to-right" evidence="10">
        <dbReference type="Rhea" id="RHEA:40436"/>
    </physiologicalReaction>
</comment>
<keyword evidence="7" id="KW-0443">Lipid metabolism</keyword>
<evidence type="ECO:0000256" key="10">
    <source>
        <dbReference type="ARBA" id="ARBA00048656"/>
    </source>
</evidence>
<comment type="subcellular location">
    <subcellularLocation>
        <location evidence="1">Cytoplasm</location>
    </subcellularLocation>
</comment>
<dbReference type="PANTHER" id="PTHR10655:SF68">
    <property type="entry name" value="PALMITOYL-PROTEIN HYDROLASE"/>
    <property type="match status" value="1"/>
</dbReference>
<keyword evidence="6" id="KW-0276">Fatty acid metabolism</keyword>
<keyword evidence="5" id="KW-0378">Hydrolase</keyword>
<dbReference type="PANTHER" id="PTHR10655">
    <property type="entry name" value="LYSOPHOSPHOLIPASE-RELATED"/>
    <property type="match status" value="1"/>
</dbReference>
<accession>A0ABD3W791</accession>
<dbReference type="Gene3D" id="3.40.50.1820">
    <property type="entry name" value="alpha/beta hydrolase"/>
    <property type="match status" value="1"/>
</dbReference>
<keyword evidence="13" id="KW-1185">Reference proteome</keyword>
<comment type="caution">
    <text evidence="12">The sequence shown here is derived from an EMBL/GenBank/DDBJ whole genome shotgun (WGS) entry which is preliminary data.</text>
</comment>
<dbReference type="InterPro" id="IPR003140">
    <property type="entry name" value="PLipase/COase/thioEstase"/>
</dbReference>
<dbReference type="Pfam" id="PF02230">
    <property type="entry name" value="Abhydrolase_2"/>
    <property type="match status" value="1"/>
</dbReference>
<organism evidence="12 13">
    <name type="scientific">Sinanodonta woodiana</name>
    <name type="common">Chinese pond mussel</name>
    <name type="synonym">Anodonta woodiana</name>
    <dbReference type="NCBI Taxonomy" id="1069815"/>
    <lineage>
        <taxon>Eukaryota</taxon>
        <taxon>Metazoa</taxon>
        <taxon>Spiralia</taxon>
        <taxon>Lophotrochozoa</taxon>
        <taxon>Mollusca</taxon>
        <taxon>Bivalvia</taxon>
        <taxon>Autobranchia</taxon>
        <taxon>Heteroconchia</taxon>
        <taxon>Palaeoheterodonta</taxon>
        <taxon>Unionida</taxon>
        <taxon>Unionoidea</taxon>
        <taxon>Unionidae</taxon>
        <taxon>Unioninae</taxon>
        <taxon>Sinanodonta</taxon>
    </lineage>
</organism>
<evidence type="ECO:0000256" key="5">
    <source>
        <dbReference type="ARBA" id="ARBA00022801"/>
    </source>
</evidence>
<dbReference type="EMBL" id="JBJQND010000008">
    <property type="protein sequence ID" value="KAL3869777.1"/>
    <property type="molecule type" value="Genomic_DNA"/>
</dbReference>
<dbReference type="SUPFAM" id="SSF53474">
    <property type="entry name" value="alpha/beta-Hydrolases"/>
    <property type="match status" value="1"/>
</dbReference>
<evidence type="ECO:0000256" key="2">
    <source>
        <dbReference type="ARBA" id="ARBA00006499"/>
    </source>
</evidence>
<evidence type="ECO:0000256" key="3">
    <source>
        <dbReference type="ARBA" id="ARBA00012423"/>
    </source>
</evidence>
<dbReference type="GO" id="GO:0005737">
    <property type="term" value="C:cytoplasm"/>
    <property type="evidence" value="ECO:0007669"/>
    <property type="project" value="UniProtKB-SubCell"/>
</dbReference>
<dbReference type="AlphaFoldDB" id="A0ABD3W791"/>
<sequence>MGASSSRQTMSAPVVVAATARHTATLIFLHGLGDTGHGWADLFRSLKLSNLKCVCPTAPIQPVTLNGRMRMPSWFDILDLSPQGPEDEDGILNASNLLKNLIDEEIQQGISSERIVVGGFSQGGAVALYTAFTQEKPLAGIIALSTWMPLHSKFPGVVKGNKNIPILQCHGKQDPLVPCKWGEMTAMLAKGLSNKHEFKTYNMMHSSSQEEMQDVKDFLVKLLKLEES</sequence>
<comment type="similarity">
    <text evidence="2">Belongs to the AB hydrolase superfamily. AB hydrolase 2 family.</text>
</comment>
<gene>
    <name evidence="12" type="ORF">ACJMK2_042414</name>
</gene>
<evidence type="ECO:0000256" key="4">
    <source>
        <dbReference type="ARBA" id="ARBA00022490"/>
    </source>
</evidence>
<protein>
    <recommendedName>
        <fullName evidence="3">palmitoyl-protein hydrolase</fullName>
        <ecNumber evidence="3">3.1.2.22</ecNumber>
    </recommendedName>
    <alternativeName>
        <fullName evidence="8">Palmitoyl-protein hydrolase</fullName>
    </alternativeName>
</protein>
<reference evidence="12 13" key="1">
    <citation type="submission" date="2024-11" db="EMBL/GenBank/DDBJ databases">
        <title>Chromosome-level genome assembly of the freshwater bivalve Anodonta woodiana.</title>
        <authorList>
            <person name="Chen X."/>
        </authorList>
    </citation>
    <scope>NUCLEOTIDE SEQUENCE [LARGE SCALE GENOMIC DNA]</scope>
    <source>
        <strain evidence="12">MN2024</strain>
        <tissue evidence="12">Gills</tissue>
    </source>
</reference>
<name>A0ABD3W791_SINWO</name>
<evidence type="ECO:0000313" key="12">
    <source>
        <dbReference type="EMBL" id="KAL3869777.1"/>
    </source>
</evidence>
<dbReference type="EC" id="3.1.2.22" evidence="3"/>
<proteinExistence type="inferred from homology"/>
<dbReference type="GO" id="GO:0006631">
    <property type="term" value="P:fatty acid metabolic process"/>
    <property type="evidence" value="ECO:0007669"/>
    <property type="project" value="UniProtKB-KW"/>
</dbReference>
<evidence type="ECO:0000313" key="13">
    <source>
        <dbReference type="Proteomes" id="UP001634394"/>
    </source>
</evidence>
<keyword evidence="4" id="KW-0963">Cytoplasm</keyword>
<evidence type="ECO:0000256" key="8">
    <source>
        <dbReference type="ARBA" id="ARBA00031195"/>
    </source>
</evidence>
<dbReference type="InterPro" id="IPR029058">
    <property type="entry name" value="AB_hydrolase_fold"/>
</dbReference>
<dbReference type="Proteomes" id="UP001634394">
    <property type="component" value="Unassembled WGS sequence"/>
</dbReference>
<evidence type="ECO:0000259" key="11">
    <source>
        <dbReference type="Pfam" id="PF02230"/>
    </source>
</evidence>
<dbReference type="FunFam" id="3.40.50.1820:FF:000010">
    <property type="entry name" value="Acyl-protein thioesterase 2"/>
    <property type="match status" value="1"/>
</dbReference>
<dbReference type="InterPro" id="IPR050565">
    <property type="entry name" value="LYPA1-2/EST-like"/>
</dbReference>
<comment type="catalytic activity">
    <reaction evidence="9">
        <text>S-hexadecanoyl-L-cysteinyl-[protein] + H2O = L-cysteinyl-[protein] + hexadecanoate + H(+)</text>
        <dbReference type="Rhea" id="RHEA:19233"/>
        <dbReference type="Rhea" id="RHEA-COMP:10131"/>
        <dbReference type="Rhea" id="RHEA-COMP:11032"/>
        <dbReference type="ChEBI" id="CHEBI:7896"/>
        <dbReference type="ChEBI" id="CHEBI:15377"/>
        <dbReference type="ChEBI" id="CHEBI:15378"/>
        <dbReference type="ChEBI" id="CHEBI:29950"/>
        <dbReference type="ChEBI" id="CHEBI:74151"/>
        <dbReference type="EC" id="3.1.2.22"/>
    </reaction>
</comment>
<evidence type="ECO:0000256" key="6">
    <source>
        <dbReference type="ARBA" id="ARBA00022832"/>
    </source>
</evidence>
<dbReference type="GO" id="GO:0008474">
    <property type="term" value="F:palmitoyl-(protein) hydrolase activity"/>
    <property type="evidence" value="ECO:0007669"/>
    <property type="project" value="UniProtKB-EC"/>
</dbReference>
<evidence type="ECO:0000256" key="9">
    <source>
        <dbReference type="ARBA" id="ARBA00047337"/>
    </source>
</evidence>
<evidence type="ECO:0000256" key="7">
    <source>
        <dbReference type="ARBA" id="ARBA00023098"/>
    </source>
</evidence>
<evidence type="ECO:0000256" key="1">
    <source>
        <dbReference type="ARBA" id="ARBA00004496"/>
    </source>
</evidence>